<proteinExistence type="predicted"/>
<accession>F9QAS6</accession>
<feature type="domain" description="U-box" evidence="1">
    <location>
        <begin position="1"/>
        <end position="37"/>
    </location>
</feature>
<evidence type="ECO:0000313" key="3">
    <source>
        <dbReference type="Proteomes" id="UP000006235"/>
    </source>
</evidence>
<protein>
    <submittedName>
        <fullName evidence="2">Conserved domain protein</fullName>
    </submittedName>
</protein>
<dbReference type="AlphaFoldDB" id="F9QAS6"/>
<dbReference type="GO" id="GO:0004842">
    <property type="term" value="F:ubiquitin-protein transferase activity"/>
    <property type="evidence" value="ECO:0007669"/>
    <property type="project" value="InterPro"/>
</dbReference>
<evidence type="ECO:0000259" key="1">
    <source>
        <dbReference type="PROSITE" id="PS51698"/>
    </source>
</evidence>
<comment type="caution">
    <text evidence="2">The sequence shown here is derived from an EMBL/GenBank/DDBJ whole genome shotgun (WGS) entry which is preliminary data.</text>
</comment>
<dbReference type="Proteomes" id="UP000006235">
    <property type="component" value="Unassembled WGS sequence"/>
</dbReference>
<dbReference type="PROSITE" id="PS51698">
    <property type="entry name" value="U_BOX"/>
    <property type="match status" value="1"/>
</dbReference>
<dbReference type="STRING" id="1035188.HMPREF9952_1219"/>
<gene>
    <name evidence="2" type="ORF">HMPREF9952_1219</name>
</gene>
<dbReference type="EMBL" id="AFUV01000017">
    <property type="protein sequence ID" value="EGV05289.1"/>
    <property type="molecule type" value="Genomic_DNA"/>
</dbReference>
<sequence length="157" mass="17927">MNKIESTIKQVLDNGDLIINKIDKNQSRDFLCKKSSYAETLPEKEIKSLAEGSLVRFIPNITEKGAFANNIELAEKRLESTIKKILDNGDFIINKVNEKQENDFFCKKDSYKHSLLADEVNGLKEGDSVSFIPKFVNDKCFANELKLIKKTRLKIIL</sequence>
<dbReference type="GO" id="GO:0016567">
    <property type="term" value="P:protein ubiquitination"/>
    <property type="evidence" value="ECO:0007669"/>
    <property type="project" value="InterPro"/>
</dbReference>
<dbReference type="InterPro" id="IPR003613">
    <property type="entry name" value="Ubox_domain"/>
</dbReference>
<name>F9QAS6_9PAST</name>
<evidence type="ECO:0000313" key="2">
    <source>
        <dbReference type="EMBL" id="EGV05289.1"/>
    </source>
</evidence>
<dbReference type="RefSeq" id="WP_007243123.1">
    <property type="nucleotide sequence ID" value="NZ_AFUV01000017.1"/>
</dbReference>
<organism evidence="2 3">
    <name type="scientific">Haemophilus pittmaniae HK 85</name>
    <dbReference type="NCBI Taxonomy" id="1035188"/>
    <lineage>
        <taxon>Bacteria</taxon>
        <taxon>Pseudomonadati</taxon>
        <taxon>Pseudomonadota</taxon>
        <taxon>Gammaproteobacteria</taxon>
        <taxon>Pasteurellales</taxon>
        <taxon>Pasteurellaceae</taxon>
        <taxon>Haemophilus</taxon>
    </lineage>
</organism>
<reference evidence="2 3" key="1">
    <citation type="submission" date="2011-07" db="EMBL/GenBank/DDBJ databases">
        <authorList>
            <person name="Harkins D.M."/>
            <person name="Madupu R."/>
            <person name="Durkin A.S."/>
            <person name="Torralba M."/>
            <person name="Methe B."/>
            <person name="Sutton G.G."/>
            <person name="Nelson K.E."/>
        </authorList>
    </citation>
    <scope>NUCLEOTIDE SEQUENCE [LARGE SCALE GENOMIC DNA]</scope>
    <source>
        <strain evidence="2 3">HK 85</strain>
    </source>
</reference>